<dbReference type="AlphaFoldDB" id="A0A5C5XFS1"/>
<dbReference type="Proteomes" id="UP000316095">
    <property type="component" value="Unassembled WGS sequence"/>
</dbReference>
<evidence type="ECO:0000313" key="7">
    <source>
        <dbReference type="EMBL" id="TWT61966.1"/>
    </source>
</evidence>
<keyword evidence="3 6" id="KW-1133">Transmembrane helix</keyword>
<evidence type="ECO:0000313" key="8">
    <source>
        <dbReference type="Proteomes" id="UP000316095"/>
    </source>
</evidence>
<feature type="compositionally biased region" description="Basic and acidic residues" evidence="5">
    <location>
        <begin position="185"/>
        <end position="203"/>
    </location>
</feature>
<accession>A0A5C5XFS1</accession>
<gene>
    <name evidence="7" type="ORF">Pan54_27040</name>
</gene>
<keyword evidence="8" id="KW-1185">Reference proteome</keyword>
<feature type="compositionally biased region" description="Polar residues" evidence="5">
    <location>
        <begin position="204"/>
        <end position="224"/>
    </location>
</feature>
<feature type="transmembrane region" description="Helical" evidence="6">
    <location>
        <begin position="98"/>
        <end position="118"/>
    </location>
</feature>
<dbReference type="Pfam" id="PF02674">
    <property type="entry name" value="Colicin_V"/>
    <property type="match status" value="1"/>
</dbReference>
<reference evidence="7 8" key="1">
    <citation type="submission" date="2019-02" db="EMBL/GenBank/DDBJ databases">
        <title>Deep-cultivation of Planctomycetes and their phenomic and genomic characterization uncovers novel biology.</title>
        <authorList>
            <person name="Wiegand S."/>
            <person name="Jogler M."/>
            <person name="Boedeker C."/>
            <person name="Pinto D."/>
            <person name="Vollmers J."/>
            <person name="Rivas-Marin E."/>
            <person name="Kohn T."/>
            <person name="Peeters S.H."/>
            <person name="Heuer A."/>
            <person name="Rast P."/>
            <person name="Oberbeckmann S."/>
            <person name="Bunk B."/>
            <person name="Jeske O."/>
            <person name="Meyerdierks A."/>
            <person name="Storesund J.E."/>
            <person name="Kallscheuer N."/>
            <person name="Luecker S."/>
            <person name="Lage O.M."/>
            <person name="Pohl T."/>
            <person name="Merkel B.J."/>
            <person name="Hornburger P."/>
            <person name="Mueller R.-W."/>
            <person name="Bruemmer F."/>
            <person name="Labrenz M."/>
            <person name="Spormann A.M."/>
            <person name="Op Den Camp H."/>
            <person name="Overmann J."/>
            <person name="Amann R."/>
            <person name="Jetten M.S.M."/>
            <person name="Mascher T."/>
            <person name="Medema M.H."/>
            <person name="Devos D.P."/>
            <person name="Kaster A.-K."/>
            <person name="Ovreas L."/>
            <person name="Rohde M."/>
            <person name="Galperin M.Y."/>
            <person name="Jogler C."/>
        </authorList>
    </citation>
    <scope>NUCLEOTIDE SEQUENCE [LARGE SCALE GENOMIC DNA]</scope>
    <source>
        <strain evidence="7 8">Pan54</strain>
    </source>
</reference>
<dbReference type="PANTHER" id="PTHR37306">
    <property type="entry name" value="COLICIN V PRODUCTION PROTEIN"/>
    <property type="match status" value="1"/>
</dbReference>
<sequence length="393" mass="43607">MWYDVVCLVILALSVWRGLVKGFVWQLATIAGLVICFVFAETVSLAIAPMTGLQEPLSRWVSILGLYIVGSFVAFAIARTIKGGLEKAKFDDYDRHLGAIFGAIKGAIICLVVSFFMFTMTENTRETVIHSNAGYASAVLFEQIYPVLPGELEALLEPYMDGFDKDSIAKHKHDHPVGNGYLGSDTHDHEEDHDDHDGHDHGDSSVTPLPNPFGNNNNSTPSPTIQQMVQQIPGLFGEDLQQIVYKSIENTSPEDRADLIKELSTGMPGLIRQVADQWKNGRPPEVKANTETDWKQHRATLLKEIAGVYSDHLDAQQSIMEEVVYALQGVPDSVTVAVLEDWHADLLKNSPDPDPTTDLYTRLDQRVFNQLNKARISLGSLPSDLQNRLSNLR</sequence>
<dbReference type="GO" id="GO:0016020">
    <property type="term" value="C:membrane"/>
    <property type="evidence" value="ECO:0007669"/>
    <property type="project" value="UniProtKB-SubCell"/>
</dbReference>
<organism evidence="7 8">
    <name type="scientific">Rubinisphaera italica</name>
    <dbReference type="NCBI Taxonomy" id="2527969"/>
    <lineage>
        <taxon>Bacteria</taxon>
        <taxon>Pseudomonadati</taxon>
        <taxon>Planctomycetota</taxon>
        <taxon>Planctomycetia</taxon>
        <taxon>Planctomycetales</taxon>
        <taxon>Planctomycetaceae</taxon>
        <taxon>Rubinisphaera</taxon>
    </lineage>
</organism>
<keyword evidence="4 6" id="KW-0472">Membrane</keyword>
<keyword evidence="2 6" id="KW-0812">Transmembrane</keyword>
<comment type="subcellular location">
    <subcellularLocation>
        <location evidence="1">Membrane</location>
        <topology evidence="1">Multi-pass membrane protein</topology>
    </subcellularLocation>
</comment>
<evidence type="ECO:0000256" key="6">
    <source>
        <dbReference type="SAM" id="Phobius"/>
    </source>
</evidence>
<proteinExistence type="predicted"/>
<dbReference type="GO" id="GO:0009403">
    <property type="term" value="P:toxin biosynthetic process"/>
    <property type="evidence" value="ECO:0007669"/>
    <property type="project" value="InterPro"/>
</dbReference>
<dbReference type="RefSeq" id="WP_165441763.1">
    <property type="nucleotide sequence ID" value="NZ_SJPG01000001.1"/>
</dbReference>
<feature type="transmembrane region" description="Helical" evidence="6">
    <location>
        <begin position="27"/>
        <end position="48"/>
    </location>
</feature>
<evidence type="ECO:0000256" key="5">
    <source>
        <dbReference type="SAM" id="MobiDB-lite"/>
    </source>
</evidence>
<evidence type="ECO:0000256" key="1">
    <source>
        <dbReference type="ARBA" id="ARBA00004141"/>
    </source>
</evidence>
<dbReference type="EMBL" id="SJPG01000001">
    <property type="protein sequence ID" value="TWT61966.1"/>
    <property type="molecule type" value="Genomic_DNA"/>
</dbReference>
<evidence type="ECO:0000256" key="2">
    <source>
        <dbReference type="ARBA" id="ARBA00022692"/>
    </source>
</evidence>
<comment type="caution">
    <text evidence="7">The sequence shown here is derived from an EMBL/GenBank/DDBJ whole genome shotgun (WGS) entry which is preliminary data.</text>
</comment>
<dbReference type="PANTHER" id="PTHR37306:SF1">
    <property type="entry name" value="COLICIN V PRODUCTION PROTEIN"/>
    <property type="match status" value="1"/>
</dbReference>
<dbReference type="InterPro" id="IPR003825">
    <property type="entry name" value="Colicin-V_CvpA"/>
</dbReference>
<name>A0A5C5XFS1_9PLAN</name>
<evidence type="ECO:0000256" key="3">
    <source>
        <dbReference type="ARBA" id="ARBA00022989"/>
    </source>
</evidence>
<feature type="transmembrane region" description="Helical" evidence="6">
    <location>
        <begin position="60"/>
        <end position="78"/>
    </location>
</feature>
<feature type="region of interest" description="Disordered" evidence="5">
    <location>
        <begin position="174"/>
        <end position="224"/>
    </location>
</feature>
<evidence type="ECO:0000256" key="4">
    <source>
        <dbReference type="ARBA" id="ARBA00023136"/>
    </source>
</evidence>
<protein>
    <submittedName>
        <fullName evidence="7">Colicin V production protein</fullName>
    </submittedName>
</protein>